<dbReference type="Pfam" id="PF13519">
    <property type="entry name" value="VWA_2"/>
    <property type="match status" value="1"/>
</dbReference>
<dbReference type="PANTHER" id="PTHR37947:SF1">
    <property type="entry name" value="BLL2462 PROTEIN"/>
    <property type="match status" value="1"/>
</dbReference>
<dbReference type="eggNOG" id="COG2304">
    <property type="taxonomic scope" value="Bacteria"/>
</dbReference>
<feature type="transmembrane region" description="Helical" evidence="1">
    <location>
        <begin position="320"/>
        <end position="341"/>
    </location>
</feature>
<evidence type="ECO:0000313" key="3">
    <source>
        <dbReference type="EMBL" id="EJD64555.1"/>
    </source>
</evidence>
<dbReference type="OrthoDB" id="9814325at2"/>
<comment type="caution">
    <text evidence="3">The sequence shown here is derived from an EMBL/GenBank/DDBJ whole genome shotgun (WGS) entry which is preliminary data.</text>
</comment>
<feature type="transmembrane region" description="Helical" evidence="1">
    <location>
        <begin position="50"/>
        <end position="70"/>
    </location>
</feature>
<evidence type="ECO:0000313" key="4">
    <source>
        <dbReference type="Proteomes" id="UP000006415"/>
    </source>
</evidence>
<organism evidence="3 4">
    <name type="scientific">Scardovia wiggsiae F0424</name>
    <dbReference type="NCBI Taxonomy" id="857290"/>
    <lineage>
        <taxon>Bacteria</taxon>
        <taxon>Bacillati</taxon>
        <taxon>Actinomycetota</taxon>
        <taxon>Actinomycetes</taxon>
        <taxon>Bifidobacteriales</taxon>
        <taxon>Bifidobacteriaceae</taxon>
        <taxon>Scardovia</taxon>
    </lineage>
</organism>
<evidence type="ECO:0000256" key="1">
    <source>
        <dbReference type="SAM" id="Phobius"/>
    </source>
</evidence>
<name>J0D3Q3_9BIFI</name>
<dbReference type="SMART" id="SM00327">
    <property type="entry name" value="VWA"/>
    <property type="match status" value="1"/>
</dbReference>
<proteinExistence type="predicted"/>
<keyword evidence="4" id="KW-1185">Reference proteome</keyword>
<sequence>MTATLAPMFGWIVSPILALILVCLAVFTVARYRSTAAPHSEMTDTTVWAVVRRVLMCLLLAIIILTPARYVRNTTQAVNATDVYIAVDTTGSMAVNDAHYKGGQSVTRLNAASRAVKDIARMYPDASFSVIRFGASTSTDLPLTPDSNAVTQWADTLATEATATSRGSNLDAPLDSLIASMANTKKAHPGDTVVLYYISDGESTGSQARRTFSALRKYVDNAVVVGVGSAEGGKVPLTQVGVKAMDTQDNASQWVKDPATGEDGISKLDEASLKSIADELSGTYIHITQERGVTLQDSAGASRDYRLRTVTRRADYTVPIIWPFTTLFALIFAWELAAWTITSRRML</sequence>
<dbReference type="SUPFAM" id="SSF53300">
    <property type="entry name" value="vWA-like"/>
    <property type="match status" value="1"/>
</dbReference>
<dbReference type="Proteomes" id="UP000006415">
    <property type="component" value="Unassembled WGS sequence"/>
</dbReference>
<dbReference type="Gene3D" id="3.40.50.410">
    <property type="entry name" value="von Willebrand factor, type A domain"/>
    <property type="match status" value="1"/>
</dbReference>
<dbReference type="EMBL" id="AGZS01000006">
    <property type="protein sequence ID" value="EJD64555.1"/>
    <property type="molecule type" value="Genomic_DNA"/>
</dbReference>
<dbReference type="GeneID" id="97291979"/>
<dbReference type="STRING" id="857290.HMPREF9156_01050"/>
<keyword evidence="1" id="KW-0812">Transmembrane</keyword>
<keyword evidence="1" id="KW-0472">Membrane</keyword>
<dbReference type="PROSITE" id="PS50234">
    <property type="entry name" value="VWFA"/>
    <property type="match status" value="1"/>
</dbReference>
<accession>J0D3Q3</accession>
<dbReference type="HOGENOM" id="CLU_069615_2_0_11"/>
<dbReference type="InterPro" id="IPR036465">
    <property type="entry name" value="vWFA_dom_sf"/>
</dbReference>
<feature type="transmembrane region" description="Helical" evidence="1">
    <location>
        <begin position="6"/>
        <end position="29"/>
    </location>
</feature>
<dbReference type="PANTHER" id="PTHR37947">
    <property type="entry name" value="BLL2462 PROTEIN"/>
    <property type="match status" value="1"/>
</dbReference>
<feature type="domain" description="VWFA" evidence="2">
    <location>
        <begin position="82"/>
        <end position="280"/>
    </location>
</feature>
<keyword evidence="1" id="KW-1133">Transmembrane helix</keyword>
<dbReference type="CDD" id="cd00198">
    <property type="entry name" value="vWFA"/>
    <property type="match status" value="1"/>
</dbReference>
<protein>
    <recommendedName>
        <fullName evidence="2">VWFA domain-containing protein</fullName>
    </recommendedName>
</protein>
<gene>
    <name evidence="3" type="ORF">HMPREF9156_01050</name>
</gene>
<dbReference type="RefSeq" id="WP_007148113.1">
    <property type="nucleotide sequence ID" value="NZ_AKCI01000001.1"/>
</dbReference>
<dbReference type="AlphaFoldDB" id="J0D3Q3"/>
<dbReference type="InterPro" id="IPR002035">
    <property type="entry name" value="VWF_A"/>
</dbReference>
<evidence type="ECO:0000259" key="2">
    <source>
        <dbReference type="PROSITE" id="PS50234"/>
    </source>
</evidence>
<reference evidence="3 4" key="1">
    <citation type="submission" date="2012-01" db="EMBL/GenBank/DDBJ databases">
        <title>The Genome Sequence of Scardovia wiggsiae F0424.</title>
        <authorList>
            <consortium name="The Broad Institute Genome Sequencing Platform"/>
            <person name="Earl A."/>
            <person name="Ward D."/>
            <person name="Feldgarden M."/>
            <person name="Gevers D."/>
            <person name="Izard J."/>
            <person name="Ganesan A."/>
            <person name="Baranova O.V."/>
            <person name="Blanton J.M."/>
            <person name="Tanner A.C."/>
            <person name="Mathney J."/>
            <person name="Dewhirst F.E."/>
            <person name="Young S.K."/>
            <person name="Zeng Q."/>
            <person name="Gargeya S."/>
            <person name="Fitzgerald M."/>
            <person name="Haas B."/>
            <person name="Abouelleil A."/>
            <person name="Alvarado L."/>
            <person name="Arachchi H.M."/>
            <person name="Berlin A."/>
            <person name="Chapman S.B."/>
            <person name="Gearin G."/>
            <person name="Goldberg J."/>
            <person name="Griggs A."/>
            <person name="Gujja S."/>
            <person name="Hansen M."/>
            <person name="Heiman D."/>
            <person name="Howarth C."/>
            <person name="Larimer J."/>
            <person name="Lui A."/>
            <person name="MacDonald P.J.P."/>
            <person name="McCowen C."/>
            <person name="Montmayeur A."/>
            <person name="Murphy C."/>
            <person name="Neiman D."/>
            <person name="Pearson M."/>
            <person name="Priest M."/>
            <person name="Roberts A."/>
            <person name="Saif S."/>
            <person name="Shea T."/>
            <person name="Sisk P."/>
            <person name="Stolte C."/>
            <person name="Sykes S."/>
            <person name="Wortman J."/>
            <person name="Nusbaum C."/>
            <person name="Birren B."/>
        </authorList>
    </citation>
    <scope>NUCLEOTIDE SEQUENCE [LARGE SCALE GENOMIC DNA]</scope>
    <source>
        <strain evidence="3 4">F0424</strain>
    </source>
</reference>